<evidence type="ECO:0000256" key="2">
    <source>
        <dbReference type="ARBA" id="ARBA00023002"/>
    </source>
</evidence>
<gene>
    <name evidence="3" type="primary">ypdA</name>
    <name evidence="3" type="ORF">ESY86_10080</name>
</gene>
<evidence type="ECO:0000313" key="3">
    <source>
        <dbReference type="EMBL" id="TXD89160.1"/>
    </source>
</evidence>
<dbReference type="OrthoDB" id="9778740at2"/>
<dbReference type="AlphaFoldDB" id="A0A5C6ZGU9"/>
<dbReference type="InterPro" id="IPR036188">
    <property type="entry name" value="FAD/NAD-bd_sf"/>
</dbReference>
<dbReference type="PANTHER" id="PTHR48105">
    <property type="entry name" value="THIOREDOXIN REDUCTASE 1-RELATED-RELATED"/>
    <property type="match status" value="1"/>
</dbReference>
<dbReference type="InterPro" id="IPR023856">
    <property type="entry name" value="Bdr"/>
</dbReference>
<organism evidence="3 4">
    <name type="scientific">Subsaximicrobium wynnwilliamsii</name>
    <dbReference type="NCBI Taxonomy" id="291179"/>
    <lineage>
        <taxon>Bacteria</taxon>
        <taxon>Pseudomonadati</taxon>
        <taxon>Bacteroidota</taxon>
        <taxon>Flavobacteriia</taxon>
        <taxon>Flavobacteriales</taxon>
        <taxon>Flavobacteriaceae</taxon>
        <taxon>Subsaximicrobium</taxon>
    </lineage>
</organism>
<keyword evidence="2" id="KW-0560">Oxidoreductase</keyword>
<dbReference type="EMBL" id="VORO01000009">
    <property type="protein sequence ID" value="TXD89160.1"/>
    <property type="molecule type" value="Genomic_DNA"/>
</dbReference>
<protein>
    <submittedName>
        <fullName evidence="3">YpdA family putative bacillithiol disulfide reductase</fullName>
    </submittedName>
</protein>
<sequence>MEKQIIIIGAGPIGIACALECKKHGWDYLVLEKGSLTNSLFNYPLNMTFFSTSEKLEIDRIPFISNNPKPSRNEALEYYRRVTTANTLNINLYEKVESIKKHEETFLLKTDKAEYRAHKVIIATGFYDIPNYLNVKGEQLPKVMHYYKEAHPFTLQNVAVVGASNSSVDASLEIYRKGGNVTMIVRGHEIGERVKYWVRPDVINRIEEGSIKAFFNSEIHTIEPHQITVKTPEGLKTIPNDYVIALTGYRPNFDFLKQAGVTFSEDKKHIPTYNDETMETNVDGLYLAGVICGGMETHKWFIENSRIHAKLIAEALEKSPSTLQIKA</sequence>
<proteinExistence type="predicted"/>
<dbReference type="PRINTS" id="PR00469">
    <property type="entry name" value="PNDRDTASEII"/>
</dbReference>
<keyword evidence="4" id="KW-1185">Reference proteome</keyword>
<comment type="caution">
    <text evidence="3">The sequence shown here is derived from an EMBL/GenBank/DDBJ whole genome shotgun (WGS) entry which is preliminary data.</text>
</comment>
<evidence type="ECO:0000256" key="1">
    <source>
        <dbReference type="ARBA" id="ARBA00022630"/>
    </source>
</evidence>
<reference evidence="3 4" key="1">
    <citation type="submission" date="2019-08" db="EMBL/GenBank/DDBJ databases">
        <title>Genomes of Subsaximicrobium wynnwilliamsii strains.</title>
        <authorList>
            <person name="Bowman J.P."/>
        </authorList>
    </citation>
    <scope>NUCLEOTIDE SEQUENCE [LARGE SCALE GENOMIC DNA]</scope>
    <source>
        <strain evidence="3 4">2-80-2</strain>
    </source>
</reference>
<evidence type="ECO:0000313" key="4">
    <source>
        <dbReference type="Proteomes" id="UP000321578"/>
    </source>
</evidence>
<dbReference type="NCBIfam" id="TIGR04018">
    <property type="entry name" value="Bthiol_YpdA"/>
    <property type="match status" value="1"/>
</dbReference>
<name>A0A5C6ZGU9_9FLAO</name>
<dbReference type="GO" id="GO:0016491">
    <property type="term" value="F:oxidoreductase activity"/>
    <property type="evidence" value="ECO:0007669"/>
    <property type="project" value="UniProtKB-KW"/>
</dbReference>
<dbReference type="Gene3D" id="3.50.50.60">
    <property type="entry name" value="FAD/NAD(P)-binding domain"/>
    <property type="match status" value="2"/>
</dbReference>
<dbReference type="Pfam" id="PF13738">
    <property type="entry name" value="Pyr_redox_3"/>
    <property type="match status" value="1"/>
</dbReference>
<dbReference type="PRINTS" id="PR00368">
    <property type="entry name" value="FADPNR"/>
</dbReference>
<dbReference type="PROSITE" id="PS51257">
    <property type="entry name" value="PROKAR_LIPOPROTEIN"/>
    <property type="match status" value="1"/>
</dbReference>
<dbReference type="InterPro" id="IPR050097">
    <property type="entry name" value="Ferredoxin-NADP_redctase_2"/>
</dbReference>
<dbReference type="SUPFAM" id="SSF51905">
    <property type="entry name" value="FAD/NAD(P)-binding domain"/>
    <property type="match status" value="1"/>
</dbReference>
<dbReference type="Proteomes" id="UP000321578">
    <property type="component" value="Unassembled WGS sequence"/>
</dbReference>
<keyword evidence="1" id="KW-0285">Flavoprotein</keyword>
<accession>A0A5C6ZGU9</accession>